<dbReference type="SUPFAM" id="SSF52540">
    <property type="entry name" value="P-loop containing nucleoside triphosphate hydrolases"/>
    <property type="match status" value="1"/>
</dbReference>
<evidence type="ECO:0000256" key="5">
    <source>
        <dbReference type="ARBA" id="ARBA00022771"/>
    </source>
</evidence>
<dbReference type="InterPro" id="IPR045055">
    <property type="entry name" value="DNA2/NAM7-like"/>
</dbReference>
<dbReference type="PANTHER" id="PTHR10887">
    <property type="entry name" value="DNA2/NAM7 HELICASE FAMILY"/>
    <property type="match status" value="1"/>
</dbReference>
<dbReference type="InterPro" id="IPR000571">
    <property type="entry name" value="Znf_CCCH"/>
</dbReference>
<evidence type="ECO:0000313" key="12">
    <source>
        <dbReference type="EMBL" id="KAH7021747.1"/>
    </source>
</evidence>
<dbReference type="InterPro" id="IPR047187">
    <property type="entry name" value="SF1_C_Upf1"/>
</dbReference>
<keyword evidence="6 12" id="KW-0378">Hydrolase</keyword>
<keyword evidence="6 12" id="KW-0547">Nucleotide-binding</keyword>
<evidence type="ECO:0000256" key="9">
    <source>
        <dbReference type="PROSITE-ProRule" id="PRU00723"/>
    </source>
</evidence>
<feature type="domain" description="C3H1-type" evidence="10">
    <location>
        <begin position="1"/>
        <end position="29"/>
    </location>
</feature>
<dbReference type="PROSITE" id="PS51981">
    <property type="entry name" value="ZF_RZ"/>
    <property type="match status" value="1"/>
</dbReference>
<dbReference type="CDD" id="cd06008">
    <property type="entry name" value="NF-X1-zinc-finger"/>
    <property type="match status" value="1"/>
</dbReference>
<keyword evidence="7 9" id="KW-0862">Zinc</keyword>
<keyword evidence="5 9" id="KW-0863">Zinc-finger</keyword>
<comment type="caution">
    <text evidence="12">The sequence shown here is derived from an EMBL/GenBank/DDBJ whole genome shotgun (WGS) entry which is preliminary data.</text>
</comment>
<dbReference type="SMART" id="SM00438">
    <property type="entry name" value="ZnF_NFX"/>
    <property type="match status" value="6"/>
</dbReference>
<keyword evidence="4" id="KW-0677">Repeat</keyword>
<dbReference type="InterPro" id="IPR041679">
    <property type="entry name" value="DNA2/NAM7-like_C"/>
</dbReference>
<evidence type="ECO:0000256" key="8">
    <source>
        <dbReference type="ARBA" id="ARBA00022859"/>
    </source>
</evidence>
<evidence type="ECO:0000256" key="4">
    <source>
        <dbReference type="ARBA" id="ARBA00022737"/>
    </source>
</evidence>
<feature type="zinc finger region" description="C3H1-type" evidence="9">
    <location>
        <begin position="1"/>
        <end position="29"/>
    </location>
</feature>
<dbReference type="PROSITE" id="PS50103">
    <property type="entry name" value="ZF_C3H1"/>
    <property type="match status" value="1"/>
</dbReference>
<evidence type="ECO:0000256" key="3">
    <source>
        <dbReference type="ARBA" id="ARBA00022723"/>
    </source>
</evidence>
<keyword evidence="2" id="KW-0963">Cytoplasm</keyword>
<keyword evidence="8" id="KW-0391">Immunity</keyword>
<dbReference type="GO" id="GO:0004386">
    <property type="term" value="F:helicase activity"/>
    <property type="evidence" value="ECO:0007669"/>
    <property type="project" value="UniProtKB-KW"/>
</dbReference>
<evidence type="ECO:0000256" key="7">
    <source>
        <dbReference type="ARBA" id="ARBA00022833"/>
    </source>
</evidence>
<dbReference type="Proteomes" id="UP000774617">
    <property type="component" value="Unassembled WGS sequence"/>
</dbReference>
<evidence type="ECO:0000259" key="10">
    <source>
        <dbReference type="PROSITE" id="PS50103"/>
    </source>
</evidence>
<dbReference type="InterPro" id="IPR000967">
    <property type="entry name" value="Znf_NFX1"/>
</dbReference>
<dbReference type="Gene3D" id="3.40.50.300">
    <property type="entry name" value="P-loop containing nucleotide triphosphate hydrolases"/>
    <property type="match status" value="2"/>
</dbReference>
<name>A0ABQ8FVA4_9PEZI</name>
<reference evidence="12 13" key="1">
    <citation type="journal article" date="2021" name="Nat. Commun.">
        <title>Genetic determinants of endophytism in the Arabidopsis root mycobiome.</title>
        <authorList>
            <person name="Mesny F."/>
            <person name="Miyauchi S."/>
            <person name="Thiergart T."/>
            <person name="Pickel B."/>
            <person name="Atanasova L."/>
            <person name="Karlsson M."/>
            <person name="Huettel B."/>
            <person name="Barry K.W."/>
            <person name="Haridas S."/>
            <person name="Chen C."/>
            <person name="Bauer D."/>
            <person name="Andreopoulos W."/>
            <person name="Pangilinan J."/>
            <person name="LaButti K."/>
            <person name="Riley R."/>
            <person name="Lipzen A."/>
            <person name="Clum A."/>
            <person name="Drula E."/>
            <person name="Henrissat B."/>
            <person name="Kohler A."/>
            <person name="Grigoriev I.V."/>
            <person name="Martin F.M."/>
            <person name="Hacquard S."/>
        </authorList>
    </citation>
    <scope>NUCLEOTIDE SEQUENCE [LARGE SCALE GENOMIC DNA]</scope>
    <source>
        <strain evidence="12 13">MPI-SDFR-AT-0080</strain>
    </source>
</reference>
<keyword evidence="6 12" id="KW-0347">Helicase</keyword>
<dbReference type="InterPro" id="IPR027417">
    <property type="entry name" value="P-loop_NTPase"/>
</dbReference>
<keyword evidence="3 9" id="KW-0479">Metal-binding</keyword>
<evidence type="ECO:0000313" key="13">
    <source>
        <dbReference type="Proteomes" id="UP000774617"/>
    </source>
</evidence>
<dbReference type="Pfam" id="PF20173">
    <property type="entry name" value="ZnF_RZ-type"/>
    <property type="match status" value="1"/>
</dbReference>
<organism evidence="12 13">
    <name type="scientific">Macrophomina phaseolina</name>
    <dbReference type="NCBI Taxonomy" id="35725"/>
    <lineage>
        <taxon>Eukaryota</taxon>
        <taxon>Fungi</taxon>
        <taxon>Dikarya</taxon>
        <taxon>Ascomycota</taxon>
        <taxon>Pezizomycotina</taxon>
        <taxon>Dothideomycetes</taxon>
        <taxon>Dothideomycetes incertae sedis</taxon>
        <taxon>Botryosphaeriales</taxon>
        <taxon>Botryosphaeriaceae</taxon>
        <taxon>Macrophomina</taxon>
    </lineage>
</organism>
<protein>
    <submittedName>
        <fullName evidence="12">NF-X1 finger and helicase domain protein</fullName>
    </submittedName>
</protein>
<dbReference type="InterPro" id="IPR046439">
    <property type="entry name" value="ZF_RZ_dom"/>
</dbReference>
<comment type="subcellular location">
    <subcellularLocation>
        <location evidence="1">Cytoplasm</location>
    </subcellularLocation>
</comment>
<sequence length="1890" mass="213542">MEKRRACRYVTRSEGCRFGETCKFSHDLQNSLSNHPVSTSEADFRKWRFQIPKNASELVAIDPEIRQAVISELASDGGLMCIKELADQDLGTVPEKLKVRRFMSQYLPFFQTLAHPDVMSSVILEQPLGDIFTSLYGLSGQRAIRIFSFTAEILINLLGDCNAISHSLPNVFEAVFLVFSRIIDVNGGAQINPGIPSIVETFSEALEQVILTHDDSAFQLSHTHLARIQRRLGIGEAIPELTKMPAVPATKASFALIQDHPGSLSQKGPRHDNDCSDIRDISILPTWQEIQSLRSEYLPVKDSAEWHRPGIQGLLDRHFRLLREDTIGQLRDVIQIELRKIQQDGTYVDVRQESRQLIRTYTYRGVSITNFCVNRRDGLQFEVCFMQPQQVRGLNKVSRQEWWVNSRRLQPDALVCLVDQRGLLLFCSVCDSSKKSQQRETQEGDSNVMSEQPRNLHADAERAFLTLRLVECNDQSTSALLRRFPTTDQLSLVEFPGVLLPSFQPTLKALQRMSETEDVPFPEFLAPSNKNTNGIFHVPPPAYSRKSGFRYNLRTIMSDNSDLHLSTQHPFEMNALQEGSSLDESQSRAIVDALTRSLALIQGPPGTGKSYTGIMLIKVLLDNRTSANLGPILCVCYTNHALDQLLEHLVNSGVKQIIRVGSRSKSETLQPLNLRLVAQKMERTKTERHQAWQIGKRLSDDENEIQGLITLLRNADSWMSVKEYLQDYFPHHHDQLYGIDEEGWIRVDYHPGQIMHNWLLGDVNVYAWQQPRPLEILQESDLNGMTNQERNMLYRYWTKQARNNIRSSLITAFGEYHERKSLHERNRMELDLRCLQQAHVIGITTSGLARNLELLRRIRTKVMICEEAGEVLESHTLTAMLPSVEHAILIGDHLQLRPQIQRYDLGREHPRGVQYSLDVSLFERLVQPSDTSAVKLPFTTLETQRRMHPLISQLVRDTLYPALKDAPSTTIYPEVPGMRQRLFWFEHSEFEANGHDTQAAISTSHSNDFETEMAVGLVSHLMRQGIYHANDIAVITPYLGQLQRLRKRLGKMCELVLNDRDLDELEQAGLTADETPQTNKASVLTALKVATIDNFQGEEAKVVIISLVRSNKRNNCGFLKTAQHGMYIIGNSQTAGGIQMWADVIGILQDGGHIGSHFELQCPRHPDKPIRVHRPDDFVQSSPEGGCNQQCEQRLRCGHACINRCHSSMLHDAVVCLVSCPRSLNGCDHSCPRACGEPCPEKCTVNVHDPSRTLSCGHKKTDLPCWRAQDLPTVVCKVKVGRIVPGCGHKVELPCHVNHTADDFDCTAVCDAILQCGHTCKQRCTSCRRKSDGIITIADHGICQQICGRNYNTCRHSCTATCHGEKPCPLCSAPCEVFCSHSRCDKKCNEPCTPCAQPTCPSRCPHSQCTLPCAAPCDWLPCSKRCEEILSCGHNCPSLCGEQCPDVRFCQICATDEVKDIQVDYIEMLTYKEVDLDQDPCIFPSCGHIMTLANMDGHMDMEKHYDTSPDGNLRGIRPAPPFSNDELKTCPTCRGSFRNIARYGRIVRRAHLDESTKKFIIWSHKEYLGLHGDFQKQHEQLVNTAGDIQIELTVPLKLQISGRASHQFNLIKQAVGSLLLTSRYKPIFQLRNRIQTYVNKVQKEEQPFKRVWDFCEDARRRRNAKSSFDFNNEVLQTKAHLMAMALLIRCDSAILSDFLSIWNDKVPSSLRAESAIDFTCHRECCQELLKEAIHSNNPLQAVEAHVFYAQYNAMEHSVVCPESKEQLREQGVYHIEAAKTLCAKNPGSTSGMMEEVEAVEKMLRASTFYSVVTSEERRNVLAAMATEFRGTGHWYYCGNGHPFTVGECGMPMEETRCPQCGEPAGGRSHQPAAGVHRAEDLEIELHNLRL</sequence>
<keyword evidence="6 12" id="KW-0067">ATP-binding</keyword>
<dbReference type="InterPro" id="IPR041677">
    <property type="entry name" value="DNA2/NAM7_AAA_11"/>
</dbReference>
<dbReference type="Pfam" id="PF13087">
    <property type="entry name" value="AAA_12"/>
    <property type="match status" value="1"/>
</dbReference>
<proteinExistence type="predicted"/>
<dbReference type="CDD" id="cd18808">
    <property type="entry name" value="SF1_C_Upf1"/>
    <property type="match status" value="1"/>
</dbReference>
<evidence type="ECO:0000256" key="2">
    <source>
        <dbReference type="ARBA" id="ARBA00022490"/>
    </source>
</evidence>
<dbReference type="Pfam" id="PF13086">
    <property type="entry name" value="AAA_11"/>
    <property type="match status" value="1"/>
</dbReference>
<evidence type="ECO:0000259" key="11">
    <source>
        <dbReference type="PROSITE" id="PS51981"/>
    </source>
</evidence>
<dbReference type="EMBL" id="JAGTJR010000064">
    <property type="protein sequence ID" value="KAH7021747.1"/>
    <property type="molecule type" value="Genomic_DNA"/>
</dbReference>
<evidence type="ECO:0000256" key="6">
    <source>
        <dbReference type="ARBA" id="ARBA00022806"/>
    </source>
</evidence>
<feature type="domain" description="RZ-type" evidence="11">
    <location>
        <begin position="1812"/>
        <end position="1888"/>
    </location>
</feature>
<dbReference type="PANTHER" id="PTHR10887:SF445">
    <property type="entry name" value="NFX1-TYPE ZINC FINGER-CONTAINING PROTEIN 1"/>
    <property type="match status" value="1"/>
</dbReference>
<gene>
    <name evidence="12" type="ORF">B0J12DRAFT_722329</name>
</gene>
<dbReference type="CDD" id="cd17936">
    <property type="entry name" value="EEXXEc_NFX1"/>
    <property type="match status" value="1"/>
</dbReference>
<accession>A0ABQ8FVA4</accession>
<keyword evidence="13" id="KW-1185">Reference proteome</keyword>
<evidence type="ECO:0000256" key="1">
    <source>
        <dbReference type="ARBA" id="ARBA00004496"/>
    </source>
</evidence>